<dbReference type="NCBIfam" id="TIGR01254">
    <property type="entry name" value="sfuA"/>
    <property type="match status" value="1"/>
</dbReference>
<dbReference type="EMBL" id="VFOK01000001">
    <property type="protein sequence ID" value="TQL34550.1"/>
    <property type="molecule type" value="Genomic_DNA"/>
</dbReference>
<gene>
    <name evidence="4" type="ORF">FB554_2726</name>
</gene>
<feature type="region of interest" description="Disordered" evidence="2">
    <location>
        <begin position="26"/>
        <end position="54"/>
    </location>
</feature>
<dbReference type="GO" id="GO:0030975">
    <property type="term" value="F:thiamine binding"/>
    <property type="evidence" value="ECO:0007669"/>
    <property type="project" value="InterPro"/>
</dbReference>
<dbReference type="Gene3D" id="3.40.190.10">
    <property type="entry name" value="Periplasmic binding protein-like II"/>
    <property type="match status" value="2"/>
</dbReference>
<dbReference type="RefSeq" id="WP_142006899.1">
    <property type="nucleotide sequence ID" value="NZ_CAJTBP010000001.1"/>
</dbReference>
<dbReference type="GO" id="GO:0030976">
    <property type="term" value="F:thiamine pyrophosphate binding"/>
    <property type="evidence" value="ECO:0007669"/>
    <property type="project" value="TreeGrafter"/>
</dbReference>
<dbReference type="AlphaFoldDB" id="A0A542XFF0"/>
<dbReference type="PANTHER" id="PTHR30006:SF2">
    <property type="entry name" value="ABC TRANSPORTER SUBSTRATE-BINDING PROTEIN"/>
    <property type="match status" value="1"/>
</dbReference>
<dbReference type="SUPFAM" id="SSF53850">
    <property type="entry name" value="Periplasmic binding protein-like II"/>
    <property type="match status" value="1"/>
</dbReference>
<dbReference type="OrthoDB" id="5412681at2"/>
<dbReference type="Pfam" id="PF13343">
    <property type="entry name" value="SBP_bac_6"/>
    <property type="match status" value="1"/>
</dbReference>
<comment type="caution">
    <text evidence="4">The sequence shown here is derived from an EMBL/GenBank/DDBJ whole genome shotgun (WGS) entry which is preliminary data.</text>
</comment>
<keyword evidence="1 3" id="KW-0732">Signal</keyword>
<proteinExistence type="predicted"/>
<feature type="chain" id="PRO_5038742676" evidence="3">
    <location>
        <begin position="19"/>
        <end position="375"/>
    </location>
</feature>
<evidence type="ECO:0000313" key="5">
    <source>
        <dbReference type="Proteomes" id="UP000318336"/>
    </source>
</evidence>
<dbReference type="PANTHER" id="PTHR30006">
    <property type="entry name" value="THIAMINE-BINDING PERIPLASMIC PROTEIN-RELATED"/>
    <property type="match status" value="1"/>
</dbReference>
<dbReference type="InterPro" id="IPR005948">
    <property type="entry name" value="ThiB-like"/>
</dbReference>
<sequence>MRRRTLAATAALSTIALAGCSLGGGESGGSGSADSPSAAGSSGAASGSSGAAASPANKTVTLVTHGSFAMSKELQAAFTKDTGYTVKISQSGDAGELANKLVLTKGSPLGDVVFGVDNTFASRVTSAGVLEDYSPQALPASAKTYALPDAAGARQLTPVDNASTCVNVDTTWFDKRNVAPPNSFDDLLKPEYKNLFVTPGAPTSSPGLAMLLATVGKYGDPGWQDYWKKLVANGAKITSGWEDAYNVDFTQGEGKGDRPIVWSYDTSPAFTVSGGRSTTKALLNTCFRQVEYAGVLKGAKNPAGARALVDWMVGKQFQAALPEAMYVFPVDSSVELPADWATFAKQPTDPIEVDPKQIAAKRQGWLRTWQDVTSQ</sequence>
<name>A0A542XFF0_9MICO</name>
<dbReference type="GO" id="GO:0030288">
    <property type="term" value="C:outer membrane-bounded periplasmic space"/>
    <property type="evidence" value="ECO:0007669"/>
    <property type="project" value="TreeGrafter"/>
</dbReference>
<protein>
    <submittedName>
        <fullName evidence="4">Thiamine transport system substrate-binding protein</fullName>
    </submittedName>
</protein>
<keyword evidence="5" id="KW-1185">Reference proteome</keyword>
<evidence type="ECO:0000313" key="4">
    <source>
        <dbReference type="EMBL" id="TQL34550.1"/>
    </source>
</evidence>
<feature type="compositionally biased region" description="Low complexity" evidence="2">
    <location>
        <begin position="32"/>
        <end position="54"/>
    </location>
</feature>
<organism evidence="4 5">
    <name type="scientific">Barrientosiimonas humi</name>
    <dbReference type="NCBI Taxonomy" id="999931"/>
    <lineage>
        <taxon>Bacteria</taxon>
        <taxon>Bacillati</taxon>
        <taxon>Actinomycetota</taxon>
        <taxon>Actinomycetes</taxon>
        <taxon>Micrococcales</taxon>
        <taxon>Dermacoccaceae</taxon>
        <taxon>Barrientosiimonas</taxon>
    </lineage>
</organism>
<dbReference type="Proteomes" id="UP000318336">
    <property type="component" value="Unassembled WGS sequence"/>
</dbReference>
<feature type="signal peptide" evidence="3">
    <location>
        <begin position="1"/>
        <end position="18"/>
    </location>
</feature>
<accession>A0A542XFF0</accession>
<dbReference type="GO" id="GO:0015888">
    <property type="term" value="P:thiamine transport"/>
    <property type="evidence" value="ECO:0007669"/>
    <property type="project" value="InterPro"/>
</dbReference>
<dbReference type="PROSITE" id="PS51257">
    <property type="entry name" value="PROKAR_LIPOPROTEIN"/>
    <property type="match status" value="1"/>
</dbReference>
<evidence type="ECO:0000256" key="1">
    <source>
        <dbReference type="ARBA" id="ARBA00022729"/>
    </source>
</evidence>
<evidence type="ECO:0000256" key="3">
    <source>
        <dbReference type="SAM" id="SignalP"/>
    </source>
</evidence>
<reference evidence="4 5" key="1">
    <citation type="submission" date="2019-06" db="EMBL/GenBank/DDBJ databases">
        <title>Sequencing the genomes of 1000 actinobacteria strains.</title>
        <authorList>
            <person name="Klenk H.-P."/>
        </authorList>
    </citation>
    <scope>NUCLEOTIDE SEQUENCE [LARGE SCALE GENOMIC DNA]</scope>
    <source>
        <strain evidence="4 5">DSM 24617</strain>
    </source>
</reference>
<evidence type="ECO:0000256" key="2">
    <source>
        <dbReference type="SAM" id="MobiDB-lite"/>
    </source>
</evidence>